<dbReference type="STRING" id="1484053.SAMN05444274_105209"/>
<dbReference type="EMBL" id="FQUM01000005">
    <property type="protein sequence ID" value="SHF43576.1"/>
    <property type="molecule type" value="Genomic_DNA"/>
</dbReference>
<keyword evidence="1 4" id="KW-0808">Transferase</keyword>
<dbReference type="Pfam" id="PF13477">
    <property type="entry name" value="Glyco_trans_4_2"/>
    <property type="match status" value="1"/>
</dbReference>
<dbReference type="OrthoDB" id="9816424at2"/>
<dbReference type="GO" id="GO:0009103">
    <property type="term" value="P:lipopolysaccharide biosynthetic process"/>
    <property type="evidence" value="ECO:0007669"/>
    <property type="project" value="TreeGrafter"/>
</dbReference>
<feature type="domain" description="Glycosyltransferase subfamily 4-like N-terminal" evidence="3">
    <location>
        <begin position="56"/>
        <end position="149"/>
    </location>
</feature>
<evidence type="ECO:0000313" key="4">
    <source>
        <dbReference type="EMBL" id="SHF43576.1"/>
    </source>
</evidence>
<evidence type="ECO:0000259" key="2">
    <source>
        <dbReference type="Pfam" id="PF00534"/>
    </source>
</evidence>
<evidence type="ECO:0000313" key="5">
    <source>
        <dbReference type="Proteomes" id="UP000184164"/>
    </source>
</evidence>
<dbReference type="PANTHER" id="PTHR46401:SF2">
    <property type="entry name" value="GLYCOSYLTRANSFERASE WBBK-RELATED"/>
    <property type="match status" value="1"/>
</dbReference>
<organism evidence="4 5">
    <name type="scientific">Mariniphaga anaerophila</name>
    <dbReference type="NCBI Taxonomy" id="1484053"/>
    <lineage>
        <taxon>Bacteria</taxon>
        <taxon>Pseudomonadati</taxon>
        <taxon>Bacteroidota</taxon>
        <taxon>Bacteroidia</taxon>
        <taxon>Marinilabiliales</taxon>
        <taxon>Prolixibacteraceae</taxon>
        <taxon>Mariniphaga</taxon>
    </lineage>
</organism>
<dbReference type="SUPFAM" id="SSF53756">
    <property type="entry name" value="UDP-Glycosyltransferase/glycogen phosphorylase"/>
    <property type="match status" value="1"/>
</dbReference>
<dbReference type="Proteomes" id="UP000184164">
    <property type="component" value="Unassembled WGS sequence"/>
</dbReference>
<dbReference type="InterPro" id="IPR028098">
    <property type="entry name" value="Glyco_trans_4-like_N"/>
</dbReference>
<protein>
    <submittedName>
        <fullName evidence="4">Glycosyl transferases group 1</fullName>
    </submittedName>
</protein>
<dbReference type="AlphaFoldDB" id="A0A1M5BMF6"/>
<dbReference type="InterPro" id="IPR001296">
    <property type="entry name" value="Glyco_trans_1"/>
</dbReference>
<keyword evidence="5" id="KW-1185">Reference proteome</keyword>
<accession>A0A1M5BMF6</accession>
<dbReference type="Gene3D" id="3.40.50.2000">
    <property type="entry name" value="Glycogen Phosphorylase B"/>
    <property type="match status" value="2"/>
</dbReference>
<dbReference type="Pfam" id="PF00534">
    <property type="entry name" value="Glycos_transf_1"/>
    <property type="match status" value="1"/>
</dbReference>
<gene>
    <name evidence="4" type="ORF">SAMN05444274_105209</name>
</gene>
<evidence type="ECO:0000256" key="1">
    <source>
        <dbReference type="ARBA" id="ARBA00022679"/>
    </source>
</evidence>
<feature type="domain" description="Glycosyl transferase family 1" evidence="2">
    <location>
        <begin position="203"/>
        <end position="361"/>
    </location>
</feature>
<evidence type="ECO:0000259" key="3">
    <source>
        <dbReference type="Pfam" id="PF13477"/>
    </source>
</evidence>
<sequence length="393" mass="45179">MKSIMKIANICISAPYIEGFSYQENILPKYLLMEGTEPVIIGSNILPKYSNLKKIKPGYYFDKGIKVIRVKSYKLTNEFIVSFGLYKQLKKEKPDVVFHHNLNSTSLLVCTIYRILHKNTVLFVDNHADYINRNQNKFWQLFYYKILVRLTANFSSLFVKKFYGVTPLRCDYLSNVYGINKDKIDFLPIGTDVAAADEIKETKTELRKKYNIPSESFVFISGGKMGKNKGTVKLINAIDEINRGSQSVVLLLFGAFNDSETHEVANKSKYTIFKGWCNHEESLSLLKLSDAAVWPVHHTTLIEDAISVNTPILIRKTRTTEHLVRKNGAFLHSEDYNELLKGLKYCMENYSSIVREKGCEEMREKLNYKSIARKIIDDSLLQSESKSNYSFAN</sequence>
<dbReference type="PANTHER" id="PTHR46401">
    <property type="entry name" value="GLYCOSYLTRANSFERASE WBBK-RELATED"/>
    <property type="match status" value="1"/>
</dbReference>
<name>A0A1M5BMF6_9BACT</name>
<dbReference type="GO" id="GO:0016757">
    <property type="term" value="F:glycosyltransferase activity"/>
    <property type="evidence" value="ECO:0007669"/>
    <property type="project" value="InterPro"/>
</dbReference>
<reference evidence="4 5" key="1">
    <citation type="submission" date="2016-11" db="EMBL/GenBank/DDBJ databases">
        <authorList>
            <person name="Jaros S."/>
            <person name="Januszkiewicz K."/>
            <person name="Wedrychowicz H."/>
        </authorList>
    </citation>
    <scope>NUCLEOTIDE SEQUENCE [LARGE SCALE GENOMIC DNA]</scope>
    <source>
        <strain evidence="4 5">DSM 26910</strain>
    </source>
</reference>
<proteinExistence type="predicted"/>